<organism evidence="1 2">
    <name type="scientific">Pythium insidiosum</name>
    <name type="common">Pythiosis disease agent</name>
    <dbReference type="NCBI Taxonomy" id="114742"/>
    <lineage>
        <taxon>Eukaryota</taxon>
        <taxon>Sar</taxon>
        <taxon>Stramenopiles</taxon>
        <taxon>Oomycota</taxon>
        <taxon>Peronosporomycetes</taxon>
        <taxon>Pythiales</taxon>
        <taxon>Pythiaceae</taxon>
        <taxon>Pythium</taxon>
    </lineage>
</organism>
<reference evidence="1" key="1">
    <citation type="submission" date="2021-12" db="EMBL/GenBank/DDBJ databases">
        <title>Prjna785345.</title>
        <authorList>
            <person name="Rujirawat T."/>
            <person name="Krajaejun T."/>
        </authorList>
    </citation>
    <scope>NUCLEOTIDE SEQUENCE</scope>
    <source>
        <strain evidence="1">Pi057C3</strain>
    </source>
</reference>
<keyword evidence="2" id="KW-1185">Reference proteome</keyword>
<comment type="caution">
    <text evidence="1">The sequence shown here is derived from an EMBL/GenBank/DDBJ whole genome shotgun (WGS) entry which is preliminary data.</text>
</comment>
<sequence length="155" mass="17577">MLPTMNNQPAPVLEADVIAPTPELRCQYPSKRCDYVRTTKRGGGLHRLCAFHRARANKNQWLVDQRRRLRRELEGTMPRRKASSPSAYVLPVSAQVPYQVPARYSSLSMLELDDASDSNPSTQLEDIDLAILQSLLFDDDSSDDQQHDASAEWFC</sequence>
<gene>
    <name evidence="1" type="ORF">P43SY_008702</name>
</gene>
<protein>
    <submittedName>
        <fullName evidence="1">Uncharacterized protein</fullName>
    </submittedName>
</protein>
<proteinExistence type="predicted"/>
<dbReference type="AlphaFoldDB" id="A0AAD5QC93"/>
<dbReference type="Proteomes" id="UP001209570">
    <property type="component" value="Unassembled WGS sequence"/>
</dbReference>
<evidence type="ECO:0000313" key="1">
    <source>
        <dbReference type="EMBL" id="KAJ0404144.1"/>
    </source>
</evidence>
<evidence type="ECO:0000313" key="2">
    <source>
        <dbReference type="Proteomes" id="UP001209570"/>
    </source>
</evidence>
<accession>A0AAD5QC93</accession>
<dbReference type="EMBL" id="JAKCXM010000068">
    <property type="protein sequence ID" value="KAJ0404144.1"/>
    <property type="molecule type" value="Genomic_DNA"/>
</dbReference>
<name>A0AAD5QC93_PYTIN</name>